<accession>A0A7J7IZP7</accession>
<dbReference type="Gene3D" id="1.25.10.10">
    <property type="entry name" value="Leucine-rich Repeat Variant"/>
    <property type="match status" value="1"/>
</dbReference>
<dbReference type="GO" id="GO:0048471">
    <property type="term" value="C:perinuclear region of cytoplasm"/>
    <property type="evidence" value="ECO:0007669"/>
    <property type="project" value="UniProtKB-SubCell"/>
</dbReference>
<protein>
    <submittedName>
        <fullName evidence="10">UNC45A</fullName>
    </submittedName>
</protein>
<keyword evidence="4" id="KW-0517">Myogenesis</keyword>
<feature type="repeat" description="TPR" evidence="7">
    <location>
        <begin position="16"/>
        <end position="49"/>
    </location>
</feature>
<evidence type="ECO:0000256" key="8">
    <source>
        <dbReference type="SAM" id="MobiDB-lite"/>
    </source>
</evidence>
<evidence type="ECO:0000256" key="4">
    <source>
        <dbReference type="ARBA" id="ARBA00022541"/>
    </source>
</evidence>
<dbReference type="InterPro" id="IPR019734">
    <property type="entry name" value="TPR_rpt"/>
</dbReference>
<dbReference type="GO" id="GO:0051879">
    <property type="term" value="F:Hsp90 protein binding"/>
    <property type="evidence" value="ECO:0007669"/>
    <property type="project" value="TreeGrafter"/>
</dbReference>
<evidence type="ECO:0000313" key="10">
    <source>
        <dbReference type="EMBL" id="KAF6019393.1"/>
    </source>
</evidence>
<comment type="subcellular location">
    <subcellularLocation>
        <location evidence="1">Cytoplasm</location>
        <location evidence="1">Perinuclear region</location>
    </subcellularLocation>
</comment>
<dbReference type="Gene3D" id="1.25.40.10">
    <property type="entry name" value="Tetratricopeptide repeat domain"/>
    <property type="match status" value="1"/>
</dbReference>
<dbReference type="GO" id="GO:0030154">
    <property type="term" value="P:cell differentiation"/>
    <property type="evidence" value="ECO:0007669"/>
    <property type="project" value="UniProtKB-KW"/>
</dbReference>
<dbReference type="PANTHER" id="PTHR45994:SF1">
    <property type="entry name" value="FI21225P1"/>
    <property type="match status" value="1"/>
</dbReference>
<evidence type="ECO:0000256" key="3">
    <source>
        <dbReference type="ARBA" id="ARBA00022490"/>
    </source>
</evidence>
<reference evidence="10" key="1">
    <citation type="submission" date="2020-06" db="EMBL/GenBank/DDBJ databases">
        <title>Draft genome of Bugula neritina, a colonial animal packing powerful symbionts and potential medicines.</title>
        <authorList>
            <person name="Rayko M."/>
        </authorList>
    </citation>
    <scope>NUCLEOTIDE SEQUENCE [LARGE SCALE GENOMIC DNA]</scope>
    <source>
        <strain evidence="10">Kwan_BN1</strain>
    </source>
</reference>
<feature type="compositionally biased region" description="Basic and acidic residues" evidence="8">
    <location>
        <begin position="281"/>
        <end position="292"/>
    </location>
</feature>
<dbReference type="SUPFAM" id="SSF48371">
    <property type="entry name" value="ARM repeat"/>
    <property type="match status" value="1"/>
</dbReference>
<keyword evidence="6" id="KW-0143">Chaperone</keyword>
<dbReference type="SUPFAM" id="SSF48452">
    <property type="entry name" value="TPR-like"/>
    <property type="match status" value="1"/>
</dbReference>
<dbReference type="PANTHER" id="PTHR45994">
    <property type="entry name" value="FI21225P1"/>
    <property type="match status" value="1"/>
</dbReference>
<dbReference type="AlphaFoldDB" id="A0A7J7IZP7"/>
<dbReference type="InterPro" id="IPR011990">
    <property type="entry name" value="TPR-like_helical_dom_sf"/>
</dbReference>
<name>A0A7J7IZP7_BUGNE</name>
<keyword evidence="7" id="KW-0802">TPR repeat</keyword>
<dbReference type="Pfam" id="PF11701">
    <property type="entry name" value="UNC45-central"/>
    <property type="match status" value="1"/>
</dbReference>
<organism evidence="10 11">
    <name type="scientific">Bugula neritina</name>
    <name type="common">Brown bryozoan</name>
    <name type="synonym">Sertularia neritina</name>
    <dbReference type="NCBI Taxonomy" id="10212"/>
    <lineage>
        <taxon>Eukaryota</taxon>
        <taxon>Metazoa</taxon>
        <taxon>Spiralia</taxon>
        <taxon>Lophotrochozoa</taxon>
        <taxon>Bryozoa</taxon>
        <taxon>Gymnolaemata</taxon>
        <taxon>Cheilostomatida</taxon>
        <taxon>Flustrina</taxon>
        <taxon>Buguloidea</taxon>
        <taxon>Bugulidae</taxon>
        <taxon>Bugula</taxon>
    </lineage>
</organism>
<keyword evidence="2" id="KW-0217">Developmental protein</keyword>
<keyword evidence="3" id="KW-0963">Cytoplasm</keyword>
<evidence type="ECO:0000256" key="2">
    <source>
        <dbReference type="ARBA" id="ARBA00022473"/>
    </source>
</evidence>
<proteinExistence type="predicted"/>
<dbReference type="InterPro" id="IPR024660">
    <property type="entry name" value="UCS_central_dom"/>
</dbReference>
<gene>
    <name evidence="10" type="ORF">EB796_022283</name>
</gene>
<comment type="caution">
    <text evidence="10">The sequence shown here is derived from an EMBL/GenBank/DDBJ whole genome shotgun (WGS) entry which is preliminary data.</text>
</comment>
<evidence type="ECO:0000256" key="5">
    <source>
        <dbReference type="ARBA" id="ARBA00022782"/>
    </source>
</evidence>
<dbReference type="PROSITE" id="PS50005">
    <property type="entry name" value="TPR"/>
    <property type="match status" value="1"/>
</dbReference>
<feature type="region of interest" description="Disordered" evidence="8">
    <location>
        <begin position="281"/>
        <end position="300"/>
    </location>
</feature>
<dbReference type="Proteomes" id="UP000593567">
    <property type="component" value="Unassembled WGS sequence"/>
</dbReference>
<evidence type="ECO:0000256" key="6">
    <source>
        <dbReference type="ARBA" id="ARBA00023186"/>
    </source>
</evidence>
<evidence type="ECO:0000313" key="11">
    <source>
        <dbReference type="Proteomes" id="UP000593567"/>
    </source>
</evidence>
<dbReference type="InterPro" id="IPR011989">
    <property type="entry name" value="ARM-like"/>
</dbReference>
<keyword evidence="5" id="KW-0221">Differentiation</keyword>
<dbReference type="GO" id="GO:0007517">
    <property type="term" value="P:muscle organ development"/>
    <property type="evidence" value="ECO:0007669"/>
    <property type="project" value="UniProtKB-KW"/>
</dbReference>
<feature type="domain" description="UNC-45/Cro1/She4 central" evidence="9">
    <location>
        <begin position="339"/>
        <end position="459"/>
    </location>
</feature>
<sequence>MVQISEAVDAGDIMDHTQYKAQGNEYFKSGNFEEAIVCYTKALDISAKQGSADTSFKGVVHSNKSACYLKTGKPQLALQEATKSLEYNVNDIKALFRKCQALEQLEKYGDAYKDALQLIKLDPKNKAIIPIMQRLSVINQEKHQKVNSTESKVTSMFELVFAEDSQSDSATREQALTNLLVLSREDAGAEKICAADGISKLNSILSLPANQESPLRLTAIRILACLTKHNRVRAIEVINAIGLNRLVAQFRFADRELCNAVSGLFQSLVNGITNLQQFKDDKAKHETQKERSGAPSRSRFQPLKLDDEQSAFVDEIFGSLVKAINSNKVSANGRDNVLELIIRNVTSSDGLNWTRKFLETDGAARLMEVAGMVPERAAIQVNTNTRMHCSVLMSKIWDDTMTDQQRDKIRALTDEYFVEQFSDKSFDSKLDAVVALSSLLQGPTELGNSILGRAGVMDMPVGASRI</sequence>
<keyword evidence="11" id="KW-1185">Reference proteome</keyword>
<dbReference type="InterPro" id="IPR016024">
    <property type="entry name" value="ARM-type_fold"/>
</dbReference>
<evidence type="ECO:0000259" key="9">
    <source>
        <dbReference type="Pfam" id="PF11701"/>
    </source>
</evidence>
<dbReference type="EMBL" id="VXIV02003233">
    <property type="protein sequence ID" value="KAF6019393.1"/>
    <property type="molecule type" value="Genomic_DNA"/>
</dbReference>
<evidence type="ECO:0000256" key="7">
    <source>
        <dbReference type="PROSITE-ProRule" id="PRU00339"/>
    </source>
</evidence>
<evidence type="ECO:0000256" key="1">
    <source>
        <dbReference type="ARBA" id="ARBA00004556"/>
    </source>
</evidence>
<dbReference type="Pfam" id="PF00515">
    <property type="entry name" value="TPR_1"/>
    <property type="match status" value="1"/>
</dbReference>
<dbReference type="OrthoDB" id="199930at2759"/>
<dbReference type="SMART" id="SM00028">
    <property type="entry name" value="TPR"/>
    <property type="match status" value="3"/>
</dbReference>